<comment type="caution">
    <text evidence="2">The sequence shown here is derived from an EMBL/GenBank/DDBJ whole genome shotgun (WGS) entry which is preliminary data.</text>
</comment>
<reference evidence="3" key="1">
    <citation type="journal article" date="2019" name="Int. J. Syst. Evol. Microbiol.">
        <title>The Global Catalogue of Microorganisms (GCM) 10K type strain sequencing project: providing services to taxonomists for standard genome sequencing and annotation.</title>
        <authorList>
            <consortium name="The Broad Institute Genomics Platform"/>
            <consortium name="The Broad Institute Genome Sequencing Center for Infectious Disease"/>
            <person name="Wu L."/>
            <person name="Ma J."/>
        </authorList>
    </citation>
    <scope>NUCLEOTIDE SEQUENCE [LARGE SCALE GENOMIC DNA]</scope>
    <source>
        <strain evidence="3">JCM 17782</strain>
    </source>
</reference>
<feature type="compositionally biased region" description="Basic and acidic residues" evidence="1">
    <location>
        <begin position="1"/>
        <end position="41"/>
    </location>
</feature>
<sequence>MNNRDVAIEQKADSDASSKSDVGDFGRRSDPRSGDRGDDNRAIATVEEASDNPACEPGWFTELASQRGERTFSKRHGDH</sequence>
<gene>
    <name evidence="2" type="ORF">GCM10023161_21430</name>
</gene>
<dbReference type="Proteomes" id="UP001501417">
    <property type="component" value="Unassembled WGS sequence"/>
</dbReference>
<dbReference type="EMBL" id="BAABGF010000030">
    <property type="protein sequence ID" value="GAA4540477.1"/>
    <property type="molecule type" value="Genomic_DNA"/>
</dbReference>
<feature type="region of interest" description="Disordered" evidence="1">
    <location>
        <begin position="1"/>
        <end position="79"/>
    </location>
</feature>
<evidence type="ECO:0000313" key="3">
    <source>
        <dbReference type="Proteomes" id="UP001501417"/>
    </source>
</evidence>
<evidence type="ECO:0000256" key="1">
    <source>
        <dbReference type="SAM" id="MobiDB-lite"/>
    </source>
</evidence>
<accession>A0ABP8RJJ2</accession>
<proteinExistence type="predicted"/>
<protein>
    <submittedName>
        <fullName evidence="2">Uncharacterized protein</fullName>
    </submittedName>
</protein>
<organism evidence="2 3">
    <name type="scientific">Mycobacterium paraffinicum</name>
    <dbReference type="NCBI Taxonomy" id="53378"/>
    <lineage>
        <taxon>Bacteria</taxon>
        <taxon>Bacillati</taxon>
        <taxon>Actinomycetota</taxon>
        <taxon>Actinomycetes</taxon>
        <taxon>Mycobacteriales</taxon>
        <taxon>Mycobacteriaceae</taxon>
        <taxon>Mycobacterium</taxon>
    </lineage>
</organism>
<evidence type="ECO:0000313" key="2">
    <source>
        <dbReference type="EMBL" id="GAA4540477.1"/>
    </source>
</evidence>
<feature type="compositionally biased region" description="Basic and acidic residues" evidence="1">
    <location>
        <begin position="67"/>
        <end position="79"/>
    </location>
</feature>
<name>A0ABP8RJJ2_9MYCO</name>
<keyword evidence="3" id="KW-1185">Reference proteome</keyword>